<evidence type="ECO:0000256" key="9">
    <source>
        <dbReference type="ARBA" id="ARBA00023163"/>
    </source>
</evidence>
<dbReference type="Proteomes" id="UP001642487">
    <property type="component" value="Chromosome 8"/>
</dbReference>
<evidence type="ECO:0000256" key="6">
    <source>
        <dbReference type="ARBA" id="ARBA00023125"/>
    </source>
</evidence>
<keyword evidence="4" id="KW-1133">Transmembrane helix</keyword>
<dbReference type="PANTHER" id="PTHR31744">
    <property type="entry name" value="PROTEIN CUP-SHAPED COTYLEDON 2-RELATED"/>
    <property type="match status" value="1"/>
</dbReference>
<protein>
    <recommendedName>
        <fullName evidence="11">NAC domain-containing protein</fullName>
    </recommendedName>
</protein>
<evidence type="ECO:0000256" key="1">
    <source>
        <dbReference type="ARBA" id="ARBA00004123"/>
    </source>
</evidence>
<keyword evidence="3" id="KW-0812">Transmembrane</keyword>
<dbReference type="InterPro" id="IPR003441">
    <property type="entry name" value="NAC-dom"/>
</dbReference>
<sequence length="487" mass="55203">MANSLLLPPQELPVGFRFHPTDDELINHYLKYKIVGQESLVQYIPQVDICNYEPWELPKQSNDQTGDRQWFFFSAQDFKYSNGRRSNRATRTGYWKSTGKDRKIMAPGTRTLIGTKKTLVFYSGRVPNGNRTNWVIHEYHLHPDPNFAHLRSFVICRLKRKWNESDVLKCEEAEPNGLLTSTNVAIVNQNQENLGNGQSLFQSDLQVSDYDVSELLSPFFPDPEPISMDFQVINSYGTHVKGPTDEDVNSVLVDDENCFHEGTSNSSTSDFNFNWEELFDLVNDQDHGGGFSGDTGMDTGLSWQYDHASSSFFGERSCSMIQTKSMPMINESRRSPLTSKILKYGESKDRLEANCLLYHSDRETRNLSSQHQSKSHKVLNHVDASRNLQSKRETQLQVVSSHSKAKAIPKQIEVVRLAAKSNKESVEDQQGEVENGVTYLLKSTGHGSLESILTTKCIHYKSSPASYFARACVGFILLITFARQALL</sequence>
<evidence type="ECO:0000256" key="3">
    <source>
        <dbReference type="ARBA" id="ARBA00022692"/>
    </source>
</evidence>
<dbReference type="SUPFAM" id="SSF101941">
    <property type="entry name" value="NAC domain"/>
    <property type="match status" value="1"/>
</dbReference>
<dbReference type="Gene3D" id="2.170.150.80">
    <property type="entry name" value="NAC domain"/>
    <property type="match status" value="1"/>
</dbReference>
<accession>A0ABP0Z6D3</accession>
<evidence type="ECO:0000256" key="4">
    <source>
        <dbReference type="ARBA" id="ARBA00022989"/>
    </source>
</evidence>
<keyword evidence="10" id="KW-0539">Nucleus</keyword>
<evidence type="ECO:0000313" key="13">
    <source>
        <dbReference type="Proteomes" id="UP001642487"/>
    </source>
</evidence>
<keyword evidence="7" id="KW-0472">Membrane</keyword>
<comment type="subcellular location">
    <subcellularLocation>
        <location evidence="2">Membrane</location>
        <topology evidence="2">Single-pass membrane protein</topology>
    </subcellularLocation>
    <subcellularLocation>
        <location evidence="1">Nucleus</location>
    </subcellularLocation>
</comment>
<proteinExistence type="predicted"/>
<evidence type="ECO:0000313" key="12">
    <source>
        <dbReference type="EMBL" id="CAK9328339.1"/>
    </source>
</evidence>
<keyword evidence="13" id="KW-1185">Reference proteome</keyword>
<evidence type="ECO:0000256" key="5">
    <source>
        <dbReference type="ARBA" id="ARBA00023015"/>
    </source>
</evidence>
<evidence type="ECO:0000256" key="10">
    <source>
        <dbReference type="ARBA" id="ARBA00023242"/>
    </source>
</evidence>
<gene>
    <name evidence="12" type="ORF">CITCOLO1_LOCUS20752</name>
</gene>
<evidence type="ECO:0000259" key="11">
    <source>
        <dbReference type="PROSITE" id="PS51005"/>
    </source>
</evidence>
<evidence type="ECO:0000256" key="8">
    <source>
        <dbReference type="ARBA" id="ARBA00023159"/>
    </source>
</evidence>
<dbReference type="Pfam" id="PF02365">
    <property type="entry name" value="NAM"/>
    <property type="match status" value="1"/>
</dbReference>
<keyword evidence="6" id="KW-0238">DNA-binding</keyword>
<keyword evidence="5" id="KW-0805">Transcription regulation</keyword>
<dbReference type="EMBL" id="OZ021742">
    <property type="protein sequence ID" value="CAK9328339.1"/>
    <property type="molecule type" value="Genomic_DNA"/>
</dbReference>
<organism evidence="12 13">
    <name type="scientific">Citrullus colocynthis</name>
    <name type="common">colocynth</name>
    <dbReference type="NCBI Taxonomy" id="252529"/>
    <lineage>
        <taxon>Eukaryota</taxon>
        <taxon>Viridiplantae</taxon>
        <taxon>Streptophyta</taxon>
        <taxon>Embryophyta</taxon>
        <taxon>Tracheophyta</taxon>
        <taxon>Spermatophyta</taxon>
        <taxon>Magnoliopsida</taxon>
        <taxon>eudicotyledons</taxon>
        <taxon>Gunneridae</taxon>
        <taxon>Pentapetalae</taxon>
        <taxon>rosids</taxon>
        <taxon>fabids</taxon>
        <taxon>Cucurbitales</taxon>
        <taxon>Cucurbitaceae</taxon>
        <taxon>Benincaseae</taxon>
        <taxon>Citrullus</taxon>
    </lineage>
</organism>
<name>A0ABP0Z6D3_9ROSI</name>
<feature type="domain" description="NAC" evidence="11">
    <location>
        <begin position="12"/>
        <end position="161"/>
    </location>
</feature>
<reference evidence="12 13" key="1">
    <citation type="submission" date="2024-03" db="EMBL/GenBank/DDBJ databases">
        <authorList>
            <person name="Gkanogiannis A."/>
            <person name="Becerra Lopez-Lavalle L."/>
        </authorList>
    </citation>
    <scope>NUCLEOTIDE SEQUENCE [LARGE SCALE GENOMIC DNA]</scope>
</reference>
<keyword evidence="8" id="KW-0010">Activator</keyword>
<evidence type="ECO:0000256" key="7">
    <source>
        <dbReference type="ARBA" id="ARBA00023136"/>
    </source>
</evidence>
<keyword evidence="9" id="KW-0804">Transcription</keyword>
<dbReference type="InterPro" id="IPR036093">
    <property type="entry name" value="NAC_dom_sf"/>
</dbReference>
<dbReference type="PANTHER" id="PTHR31744:SF216">
    <property type="entry name" value="NAC TRANSCRIPTION FACTOR"/>
    <property type="match status" value="1"/>
</dbReference>
<evidence type="ECO:0000256" key="2">
    <source>
        <dbReference type="ARBA" id="ARBA00004167"/>
    </source>
</evidence>
<dbReference type="PROSITE" id="PS51005">
    <property type="entry name" value="NAC"/>
    <property type="match status" value="1"/>
</dbReference>